<comment type="caution">
    <text evidence="3">The sequence shown here is derived from an EMBL/GenBank/DDBJ whole genome shotgun (WGS) entry which is preliminary data.</text>
</comment>
<keyword evidence="2" id="KW-0472">Membrane</keyword>
<gene>
    <name evidence="3" type="ORF">DSM19430T_31490</name>
</gene>
<dbReference type="RefSeq" id="WP_174411070.1">
    <property type="nucleotide sequence ID" value="NZ_BLVP01000036.1"/>
</dbReference>
<dbReference type="EMBL" id="BLVP01000036">
    <property type="protein sequence ID" value="GFM38465.1"/>
    <property type="molecule type" value="Genomic_DNA"/>
</dbReference>
<protein>
    <submittedName>
        <fullName evidence="3">Uncharacterized protein</fullName>
    </submittedName>
</protein>
<accession>A0A7J0BZ48</accession>
<sequence>MTDEQNHFTDPKDHLPVLLAFLGGCLAGAFVVLAVAAPHPPMGVDYEEPDTDPDAPLALGPAPEQESEAG</sequence>
<dbReference type="Proteomes" id="UP000503820">
    <property type="component" value="Unassembled WGS sequence"/>
</dbReference>
<feature type="region of interest" description="Disordered" evidence="1">
    <location>
        <begin position="40"/>
        <end position="70"/>
    </location>
</feature>
<name>A0A7J0BZ48_9BACT</name>
<evidence type="ECO:0000313" key="4">
    <source>
        <dbReference type="Proteomes" id="UP000503820"/>
    </source>
</evidence>
<reference evidence="3 4" key="1">
    <citation type="submission" date="2020-05" db="EMBL/GenBank/DDBJ databases">
        <title>Draft genome sequence of Desulfovibrio psychrotolerans JS1T.</title>
        <authorList>
            <person name="Ueno A."/>
            <person name="Tamazawa S."/>
            <person name="Tamamura S."/>
            <person name="Murakami T."/>
            <person name="Kiyama T."/>
            <person name="Inomata H."/>
            <person name="Amano Y."/>
            <person name="Miyakawa K."/>
            <person name="Tamaki H."/>
            <person name="Naganuma T."/>
            <person name="Kaneko K."/>
        </authorList>
    </citation>
    <scope>NUCLEOTIDE SEQUENCE [LARGE SCALE GENOMIC DNA]</scope>
    <source>
        <strain evidence="3 4">JS1</strain>
    </source>
</reference>
<proteinExistence type="predicted"/>
<evidence type="ECO:0000256" key="1">
    <source>
        <dbReference type="SAM" id="MobiDB-lite"/>
    </source>
</evidence>
<organism evidence="3 4">
    <name type="scientific">Desulfovibrio psychrotolerans</name>
    <dbReference type="NCBI Taxonomy" id="415242"/>
    <lineage>
        <taxon>Bacteria</taxon>
        <taxon>Pseudomonadati</taxon>
        <taxon>Thermodesulfobacteriota</taxon>
        <taxon>Desulfovibrionia</taxon>
        <taxon>Desulfovibrionales</taxon>
        <taxon>Desulfovibrionaceae</taxon>
        <taxon>Desulfovibrio</taxon>
    </lineage>
</organism>
<keyword evidence="2" id="KW-0812">Transmembrane</keyword>
<evidence type="ECO:0000256" key="2">
    <source>
        <dbReference type="SAM" id="Phobius"/>
    </source>
</evidence>
<keyword evidence="2" id="KW-1133">Transmembrane helix</keyword>
<evidence type="ECO:0000313" key="3">
    <source>
        <dbReference type="EMBL" id="GFM38465.1"/>
    </source>
</evidence>
<feature type="transmembrane region" description="Helical" evidence="2">
    <location>
        <begin position="15"/>
        <end position="37"/>
    </location>
</feature>
<dbReference type="AlphaFoldDB" id="A0A7J0BZ48"/>
<keyword evidence="4" id="KW-1185">Reference proteome</keyword>
<feature type="compositionally biased region" description="Low complexity" evidence="1">
    <location>
        <begin position="54"/>
        <end position="64"/>
    </location>
</feature>